<name>A0A382QLF1_9ZZZZ</name>
<proteinExistence type="predicted"/>
<feature type="non-terminal residue" evidence="1">
    <location>
        <position position="241"/>
    </location>
</feature>
<gene>
    <name evidence="1" type="ORF">METZ01_LOCUS338641</name>
</gene>
<organism evidence="1">
    <name type="scientific">marine metagenome</name>
    <dbReference type="NCBI Taxonomy" id="408172"/>
    <lineage>
        <taxon>unclassified sequences</taxon>
        <taxon>metagenomes</taxon>
        <taxon>ecological metagenomes</taxon>
    </lineage>
</organism>
<dbReference type="EMBL" id="UINC01115046">
    <property type="protein sequence ID" value="SVC85787.1"/>
    <property type="molecule type" value="Genomic_DNA"/>
</dbReference>
<protein>
    <submittedName>
        <fullName evidence="1">Uncharacterized protein</fullName>
    </submittedName>
</protein>
<dbReference type="AlphaFoldDB" id="A0A382QLF1"/>
<reference evidence="1" key="1">
    <citation type="submission" date="2018-05" db="EMBL/GenBank/DDBJ databases">
        <authorList>
            <person name="Lanie J.A."/>
            <person name="Ng W.-L."/>
            <person name="Kazmierczak K.M."/>
            <person name="Andrzejewski T.M."/>
            <person name="Davidsen T.M."/>
            <person name="Wayne K.J."/>
            <person name="Tettelin H."/>
            <person name="Glass J.I."/>
            <person name="Rusch D."/>
            <person name="Podicherti R."/>
            <person name="Tsui H.-C.T."/>
            <person name="Winkler M.E."/>
        </authorList>
    </citation>
    <scope>NUCLEOTIDE SEQUENCE</scope>
</reference>
<sequence>MALTKVKSGMRTLATDEVTATEIAAGAVDTAEIATDAVTANEIAAGAVAASEIAATFDISSKTVTLPAASVTAHVTSFDDVPMRRDIATLALHTAISDNKAAYNLSNAFIDQFEDDTGLDTETTCNRSDAEYMAAVIPGPANDSSTMLLIHSDTSNGSTTFVDSSAASPTHVVDAVLDNTQHSTSQKKFGASGIYIDGVGSEGIRFPAHANWGFGTGDFTIDCWFYPIASQSQHAAVWGTT</sequence>
<feature type="non-terminal residue" evidence="1">
    <location>
        <position position="1"/>
    </location>
</feature>
<accession>A0A382QLF1</accession>
<evidence type="ECO:0000313" key="1">
    <source>
        <dbReference type="EMBL" id="SVC85787.1"/>
    </source>
</evidence>